<comment type="caution">
    <text evidence="2">The sequence shown here is derived from an EMBL/GenBank/DDBJ whole genome shotgun (WGS) entry which is preliminary data.</text>
</comment>
<dbReference type="RefSeq" id="WP_379483393.1">
    <property type="nucleotide sequence ID" value="NZ_JBHMCF010000012.1"/>
</dbReference>
<feature type="region of interest" description="Disordered" evidence="1">
    <location>
        <begin position="193"/>
        <end position="341"/>
    </location>
</feature>
<organism evidence="2 3">
    <name type="scientific">Nonomuraea salmonea</name>
    <dbReference type="NCBI Taxonomy" id="46181"/>
    <lineage>
        <taxon>Bacteria</taxon>
        <taxon>Bacillati</taxon>
        <taxon>Actinomycetota</taxon>
        <taxon>Actinomycetes</taxon>
        <taxon>Streptosporangiales</taxon>
        <taxon>Streptosporangiaceae</taxon>
        <taxon>Nonomuraea</taxon>
    </lineage>
</organism>
<evidence type="ECO:0008006" key="4">
    <source>
        <dbReference type="Google" id="ProtNLM"/>
    </source>
</evidence>
<dbReference type="Gene3D" id="3.40.50.720">
    <property type="entry name" value="NAD(P)-binding Rossmann-like Domain"/>
    <property type="match status" value="2"/>
</dbReference>
<feature type="compositionally biased region" description="Low complexity" evidence="1">
    <location>
        <begin position="313"/>
        <end position="327"/>
    </location>
</feature>
<protein>
    <recommendedName>
        <fullName evidence="4">THIF-type NAD/FAD binding fold domain-containing protein</fullName>
    </recommendedName>
</protein>
<evidence type="ECO:0000313" key="3">
    <source>
        <dbReference type="Proteomes" id="UP001589568"/>
    </source>
</evidence>
<feature type="compositionally biased region" description="Basic residues" evidence="1">
    <location>
        <begin position="328"/>
        <end position="338"/>
    </location>
</feature>
<keyword evidence="3" id="KW-1185">Reference proteome</keyword>
<accession>A0ABV5NLF0</accession>
<gene>
    <name evidence="2" type="ORF">ACFFR3_16540</name>
</gene>
<proteinExistence type="predicted"/>
<feature type="compositionally biased region" description="Pro residues" evidence="1">
    <location>
        <begin position="253"/>
        <end position="270"/>
    </location>
</feature>
<reference evidence="2 3" key="1">
    <citation type="submission" date="2024-09" db="EMBL/GenBank/DDBJ databases">
        <authorList>
            <person name="Sun Q."/>
            <person name="Mori K."/>
        </authorList>
    </citation>
    <scope>NUCLEOTIDE SEQUENCE [LARGE SCALE GENOMIC DNA]</scope>
    <source>
        <strain evidence="2 3">JCM 3324</strain>
    </source>
</reference>
<sequence length="525" mass="55379">MRPRVKPALRHLLRDESTLQLGTHPLRAVMLSGLTERVLKWIESLDGTRELETVLEEAALAGLDEPRARCLIDHLAAQGALHDASLEPGCLSDLPLAQRDRLRPELDALDLASTTLDGMMTTFERRRQARVRVYGAGRVGAQIVALLAAAGVGNIRVLDPALARPADLTPGGLTWAEVGLPREVGAVAIARRLTAGDPPPPSHIQSEDLAQRIPPPAGPAPTTRFPQDSAVRWGGITPSITGHPARAVVTHSPTPPAARPSPQRTTPPSPRTGGTSPAQAAKPAQGPRPAQATGREETPGPGSRSEPGTGPKRGSASGAEEGAAAGSRGKKPARRPKGVPRVSAYESELGEEACRPTVNVLAGGPYLGDKTDRPDLVILAPVTPLDGVLVNELIDLDIPHLLASAFEGHGTVGPLVLPGITACVHCLDLTRRDRDPEWGMVTAQLGGYPPGEIACDVALAGVVAAGAVGHALAFLDGKTPAVTNGTVEVTPDWRWIGRSWVIHPQCRCMRNNRYSLRMVMAPNRD</sequence>
<evidence type="ECO:0000256" key="1">
    <source>
        <dbReference type="SAM" id="MobiDB-lite"/>
    </source>
</evidence>
<dbReference type="SUPFAM" id="SSF69572">
    <property type="entry name" value="Activating enzymes of the ubiquitin-like proteins"/>
    <property type="match status" value="1"/>
</dbReference>
<dbReference type="InterPro" id="IPR035985">
    <property type="entry name" value="Ubiquitin-activating_enz"/>
</dbReference>
<dbReference type="EMBL" id="JBHMCF010000012">
    <property type="protein sequence ID" value="MFB9471131.1"/>
    <property type="molecule type" value="Genomic_DNA"/>
</dbReference>
<name>A0ABV5NLF0_9ACTN</name>
<dbReference type="Proteomes" id="UP001589568">
    <property type="component" value="Unassembled WGS sequence"/>
</dbReference>
<evidence type="ECO:0000313" key="2">
    <source>
        <dbReference type="EMBL" id="MFB9471131.1"/>
    </source>
</evidence>